<reference evidence="3 4" key="1">
    <citation type="submission" date="2021-05" db="EMBL/GenBank/DDBJ databases">
        <title>Novel Bacillus species.</title>
        <authorList>
            <person name="Liu G."/>
        </authorList>
    </citation>
    <scope>NUCLEOTIDE SEQUENCE [LARGE SCALE GENOMIC DNA]</scope>
    <source>
        <strain evidence="3 4">FJAT-49705</strain>
    </source>
</reference>
<sequence length="220" mass="26176">MIEIQVIEREGMRVLTTTQLAQSFNVDSKIINRNYQRNRERYEQGKHFFSLAGEQLKEFKALRQNDVSLKFASILYLWTEKGAWMLAKSLNNDKAWQAYELLVDSYFNITKRLNSPDELLKVQGEKIVALESKLYECEKKVLAIEQNMFEQITLQSGEQRRLQRAVAERVYTLEKNKDKHSELYRGIYSSLKRQFKVKSYRDVKRHELQTAIRFVEHWNG</sequence>
<comment type="caution">
    <text evidence="3">The sequence shown here is derived from an EMBL/GenBank/DDBJ whole genome shotgun (WGS) entry which is preliminary data.</text>
</comment>
<dbReference type="Proteomes" id="UP000681027">
    <property type="component" value="Unassembled WGS sequence"/>
</dbReference>
<evidence type="ECO:0000259" key="2">
    <source>
        <dbReference type="Pfam" id="PF10552"/>
    </source>
</evidence>
<feature type="domain" description="KilA-N DNA-binding" evidence="1">
    <location>
        <begin position="5"/>
        <end position="89"/>
    </location>
</feature>
<dbReference type="Pfam" id="PF10543">
    <property type="entry name" value="ORF6N"/>
    <property type="match status" value="1"/>
</dbReference>
<accession>A0ABS5NY20</accession>
<dbReference type="RefSeq" id="WP_213103187.1">
    <property type="nucleotide sequence ID" value="NZ_JAGYPM010000003.1"/>
</dbReference>
<proteinExistence type="predicted"/>
<dbReference type="Pfam" id="PF10552">
    <property type="entry name" value="ORF6C"/>
    <property type="match status" value="1"/>
</dbReference>
<dbReference type="InterPro" id="IPR018878">
    <property type="entry name" value="ORF6C_dom"/>
</dbReference>
<evidence type="ECO:0000313" key="3">
    <source>
        <dbReference type="EMBL" id="MBS4191779.1"/>
    </source>
</evidence>
<dbReference type="InterPro" id="IPR018873">
    <property type="entry name" value="KilA-N_DNA-bd_domain"/>
</dbReference>
<name>A0ABS5NY20_9BACI</name>
<feature type="domain" description="ORF6C" evidence="2">
    <location>
        <begin position="121"/>
        <end position="219"/>
    </location>
</feature>
<keyword evidence="4" id="KW-1185">Reference proteome</keyword>
<protein>
    <submittedName>
        <fullName evidence="3">ORF6N domain-containing protein</fullName>
    </submittedName>
</protein>
<dbReference type="EMBL" id="JAGYPM010000003">
    <property type="protein sequence ID" value="MBS4191779.1"/>
    <property type="molecule type" value="Genomic_DNA"/>
</dbReference>
<organism evidence="3 4">
    <name type="scientific">Cytobacillus citreus</name>
    <dbReference type="NCBI Taxonomy" id="2833586"/>
    <lineage>
        <taxon>Bacteria</taxon>
        <taxon>Bacillati</taxon>
        <taxon>Bacillota</taxon>
        <taxon>Bacilli</taxon>
        <taxon>Bacillales</taxon>
        <taxon>Bacillaceae</taxon>
        <taxon>Cytobacillus</taxon>
    </lineage>
</organism>
<evidence type="ECO:0000259" key="1">
    <source>
        <dbReference type="Pfam" id="PF10543"/>
    </source>
</evidence>
<gene>
    <name evidence="3" type="ORF">KHA94_16435</name>
</gene>
<evidence type="ECO:0000313" key="4">
    <source>
        <dbReference type="Proteomes" id="UP000681027"/>
    </source>
</evidence>